<dbReference type="Proteomes" id="UP000002051">
    <property type="component" value="Chromosome 6"/>
</dbReference>
<reference evidence="1 3" key="2">
    <citation type="journal article" date="2014" name="BMC Genomics">
        <title>An improved genome release (version Mt4.0) for the model legume Medicago truncatula.</title>
        <authorList>
            <person name="Tang H."/>
            <person name="Krishnakumar V."/>
            <person name="Bidwell S."/>
            <person name="Rosen B."/>
            <person name="Chan A."/>
            <person name="Zhou S."/>
            <person name="Gentzbittel L."/>
            <person name="Childs K.L."/>
            <person name="Yandell M."/>
            <person name="Gundlach H."/>
            <person name="Mayer K.F."/>
            <person name="Schwartz D.C."/>
            <person name="Town C.D."/>
        </authorList>
    </citation>
    <scope>GENOME REANNOTATION</scope>
    <source>
        <strain evidence="1">A17</strain>
        <strain evidence="2 3">cv. Jemalong A17</strain>
    </source>
</reference>
<dbReference type="EnsemblPlants" id="KEH25045">
    <property type="protein sequence ID" value="KEH25045"/>
    <property type="gene ID" value="MTR_6g014795"/>
</dbReference>
<sequence>MSSTKSIWVSHDLKGPESILSPSRAIFIQIQRFLSNHHHRTNSSAIQAQLRHRLATNPGAITEITVRRRGKENEED</sequence>
<organism evidence="1 3">
    <name type="scientific">Medicago truncatula</name>
    <name type="common">Barrel medic</name>
    <name type="synonym">Medicago tribuloides</name>
    <dbReference type="NCBI Taxonomy" id="3880"/>
    <lineage>
        <taxon>Eukaryota</taxon>
        <taxon>Viridiplantae</taxon>
        <taxon>Streptophyta</taxon>
        <taxon>Embryophyta</taxon>
        <taxon>Tracheophyta</taxon>
        <taxon>Spermatophyta</taxon>
        <taxon>Magnoliopsida</taxon>
        <taxon>eudicotyledons</taxon>
        <taxon>Gunneridae</taxon>
        <taxon>Pentapetalae</taxon>
        <taxon>rosids</taxon>
        <taxon>fabids</taxon>
        <taxon>Fabales</taxon>
        <taxon>Fabaceae</taxon>
        <taxon>Papilionoideae</taxon>
        <taxon>50 kb inversion clade</taxon>
        <taxon>NPAAA clade</taxon>
        <taxon>Hologalegina</taxon>
        <taxon>IRL clade</taxon>
        <taxon>Trifolieae</taxon>
        <taxon>Medicago</taxon>
    </lineage>
</organism>
<protein>
    <submittedName>
        <fullName evidence="1 2">Uncharacterized protein</fullName>
    </submittedName>
</protein>
<evidence type="ECO:0000313" key="2">
    <source>
        <dbReference type="EnsemblPlants" id="KEH25045"/>
    </source>
</evidence>
<reference evidence="2" key="3">
    <citation type="submission" date="2015-04" db="UniProtKB">
        <authorList>
            <consortium name="EnsemblPlants"/>
        </authorList>
    </citation>
    <scope>IDENTIFICATION</scope>
    <source>
        <strain evidence="2">cv. Jemalong A17</strain>
    </source>
</reference>
<dbReference type="EMBL" id="CM001222">
    <property type="protein sequence ID" value="KEH25045.1"/>
    <property type="molecule type" value="Genomic_DNA"/>
</dbReference>
<name>A0A072UGW7_MEDTR</name>
<evidence type="ECO:0000313" key="3">
    <source>
        <dbReference type="Proteomes" id="UP000002051"/>
    </source>
</evidence>
<dbReference type="AlphaFoldDB" id="A0A072UGW7"/>
<proteinExistence type="predicted"/>
<gene>
    <name evidence="1" type="ordered locus">MTR_6g014795</name>
</gene>
<evidence type="ECO:0000313" key="1">
    <source>
        <dbReference type="EMBL" id="KEH25045.1"/>
    </source>
</evidence>
<dbReference type="HOGENOM" id="CLU_2658248_0_0_1"/>
<keyword evidence="3" id="KW-1185">Reference proteome</keyword>
<reference evidence="1 3" key="1">
    <citation type="journal article" date="2011" name="Nature">
        <title>The Medicago genome provides insight into the evolution of rhizobial symbioses.</title>
        <authorList>
            <person name="Young N.D."/>
            <person name="Debelle F."/>
            <person name="Oldroyd G.E."/>
            <person name="Geurts R."/>
            <person name="Cannon S.B."/>
            <person name="Udvardi M.K."/>
            <person name="Benedito V.A."/>
            <person name="Mayer K.F."/>
            <person name="Gouzy J."/>
            <person name="Schoof H."/>
            <person name="Van de Peer Y."/>
            <person name="Proost S."/>
            <person name="Cook D.R."/>
            <person name="Meyers B.C."/>
            <person name="Spannagl M."/>
            <person name="Cheung F."/>
            <person name="De Mita S."/>
            <person name="Krishnakumar V."/>
            <person name="Gundlach H."/>
            <person name="Zhou S."/>
            <person name="Mudge J."/>
            <person name="Bharti A.K."/>
            <person name="Murray J.D."/>
            <person name="Naoumkina M.A."/>
            <person name="Rosen B."/>
            <person name="Silverstein K.A."/>
            <person name="Tang H."/>
            <person name="Rombauts S."/>
            <person name="Zhao P.X."/>
            <person name="Zhou P."/>
            <person name="Barbe V."/>
            <person name="Bardou P."/>
            <person name="Bechner M."/>
            <person name="Bellec A."/>
            <person name="Berger A."/>
            <person name="Berges H."/>
            <person name="Bidwell S."/>
            <person name="Bisseling T."/>
            <person name="Choisne N."/>
            <person name="Couloux A."/>
            <person name="Denny R."/>
            <person name="Deshpande S."/>
            <person name="Dai X."/>
            <person name="Doyle J.J."/>
            <person name="Dudez A.M."/>
            <person name="Farmer A.D."/>
            <person name="Fouteau S."/>
            <person name="Franken C."/>
            <person name="Gibelin C."/>
            <person name="Gish J."/>
            <person name="Goldstein S."/>
            <person name="Gonzalez A.J."/>
            <person name="Green P.J."/>
            <person name="Hallab A."/>
            <person name="Hartog M."/>
            <person name="Hua A."/>
            <person name="Humphray S.J."/>
            <person name="Jeong D.H."/>
            <person name="Jing Y."/>
            <person name="Jocker A."/>
            <person name="Kenton S.M."/>
            <person name="Kim D.J."/>
            <person name="Klee K."/>
            <person name="Lai H."/>
            <person name="Lang C."/>
            <person name="Lin S."/>
            <person name="Macmil S.L."/>
            <person name="Magdelenat G."/>
            <person name="Matthews L."/>
            <person name="McCorrison J."/>
            <person name="Monaghan E.L."/>
            <person name="Mun J.H."/>
            <person name="Najar F.Z."/>
            <person name="Nicholson C."/>
            <person name="Noirot C."/>
            <person name="O'Bleness M."/>
            <person name="Paule C.R."/>
            <person name="Poulain J."/>
            <person name="Prion F."/>
            <person name="Qin B."/>
            <person name="Qu C."/>
            <person name="Retzel E.F."/>
            <person name="Riddle C."/>
            <person name="Sallet E."/>
            <person name="Samain S."/>
            <person name="Samson N."/>
            <person name="Sanders I."/>
            <person name="Saurat O."/>
            <person name="Scarpelli C."/>
            <person name="Schiex T."/>
            <person name="Segurens B."/>
            <person name="Severin A.J."/>
            <person name="Sherrier D.J."/>
            <person name="Shi R."/>
            <person name="Sims S."/>
            <person name="Singer S.R."/>
            <person name="Sinharoy S."/>
            <person name="Sterck L."/>
            <person name="Viollet A."/>
            <person name="Wang B.B."/>
            <person name="Wang K."/>
            <person name="Wang M."/>
            <person name="Wang X."/>
            <person name="Warfsmann J."/>
            <person name="Weissenbach J."/>
            <person name="White D.D."/>
            <person name="White J.D."/>
            <person name="Wiley G.B."/>
            <person name="Wincker P."/>
            <person name="Xing Y."/>
            <person name="Yang L."/>
            <person name="Yao Z."/>
            <person name="Ying F."/>
            <person name="Zhai J."/>
            <person name="Zhou L."/>
            <person name="Zuber A."/>
            <person name="Denarie J."/>
            <person name="Dixon R.A."/>
            <person name="May G.D."/>
            <person name="Schwartz D.C."/>
            <person name="Rogers J."/>
            <person name="Quetier F."/>
            <person name="Town C.D."/>
            <person name="Roe B.A."/>
        </authorList>
    </citation>
    <scope>NUCLEOTIDE SEQUENCE [LARGE SCALE GENOMIC DNA]</scope>
    <source>
        <strain evidence="1">A17</strain>
        <strain evidence="2 3">cv. Jemalong A17</strain>
    </source>
</reference>
<accession>A0A072UGW7</accession>